<evidence type="ECO:0000256" key="5">
    <source>
        <dbReference type="ARBA" id="ARBA00038063"/>
    </source>
</evidence>
<keyword evidence="4 7" id="KW-0694">RNA-binding</keyword>
<dbReference type="HAMAP" id="MF_00083">
    <property type="entry name" value="Pept_tRNA_hydro_bact"/>
    <property type="match status" value="1"/>
</dbReference>
<keyword evidence="2 7" id="KW-0820">tRNA-binding</keyword>
<organism evidence="10 11">
    <name type="scientific">Porphyromonas miyakawae</name>
    <dbReference type="NCBI Taxonomy" id="3137470"/>
    <lineage>
        <taxon>Bacteria</taxon>
        <taxon>Pseudomonadati</taxon>
        <taxon>Bacteroidota</taxon>
        <taxon>Bacteroidia</taxon>
        <taxon>Bacteroidales</taxon>
        <taxon>Porphyromonadaceae</taxon>
        <taxon>Porphyromonas</taxon>
    </lineage>
</organism>
<protein>
    <recommendedName>
        <fullName evidence="6 7">Peptidyl-tRNA hydrolase</fullName>
        <shortName evidence="7">Pth</shortName>
        <ecNumber evidence="1 7">3.1.1.29</ecNumber>
    </recommendedName>
</protein>
<comment type="catalytic activity">
    <reaction evidence="7 8">
        <text>an N-acyl-L-alpha-aminoacyl-tRNA + H2O = an N-acyl-L-amino acid + a tRNA + H(+)</text>
        <dbReference type="Rhea" id="RHEA:54448"/>
        <dbReference type="Rhea" id="RHEA-COMP:10123"/>
        <dbReference type="Rhea" id="RHEA-COMP:13883"/>
        <dbReference type="ChEBI" id="CHEBI:15377"/>
        <dbReference type="ChEBI" id="CHEBI:15378"/>
        <dbReference type="ChEBI" id="CHEBI:59874"/>
        <dbReference type="ChEBI" id="CHEBI:78442"/>
        <dbReference type="ChEBI" id="CHEBI:138191"/>
        <dbReference type="EC" id="3.1.1.29"/>
    </reaction>
</comment>
<dbReference type="Gene3D" id="3.40.50.1470">
    <property type="entry name" value="Peptidyl-tRNA hydrolase"/>
    <property type="match status" value="1"/>
</dbReference>
<comment type="subunit">
    <text evidence="7">Monomer.</text>
</comment>
<dbReference type="NCBIfam" id="TIGR00447">
    <property type="entry name" value="pth"/>
    <property type="match status" value="1"/>
</dbReference>
<comment type="subcellular location">
    <subcellularLocation>
        <location evidence="7">Cytoplasm</location>
    </subcellularLocation>
</comment>
<feature type="binding site" evidence="7">
    <location>
        <position position="64"/>
    </location>
    <ligand>
        <name>tRNA</name>
        <dbReference type="ChEBI" id="CHEBI:17843"/>
    </ligand>
</feature>
<evidence type="ECO:0000256" key="7">
    <source>
        <dbReference type="HAMAP-Rule" id="MF_00083"/>
    </source>
</evidence>
<feature type="site" description="Discriminates between blocked and unblocked aminoacyl-tRNA" evidence="7">
    <location>
        <position position="10"/>
    </location>
</feature>
<evidence type="ECO:0000313" key="11">
    <source>
        <dbReference type="Proteomes" id="UP001628220"/>
    </source>
</evidence>
<dbReference type="InterPro" id="IPR001328">
    <property type="entry name" value="Pept_tRNA_hydro"/>
</dbReference>
<accession>A0ABQ0E0Y7</accession>
<feature type="binding site" evidence="7">
    <location>
        <position position="66"/>
    </location>
    <ligand>
        <name>tRNA</name>
        <dbReference type="ChEBI" id="CHEBI:17843"/>
    </ligand>
</feature>
<dbReference type="Proteomes" id="UP001628220">
    <property type="component" value="Unassembled WGS sequence"/>
</dbReference>
<evidence type="ECO:0000313" key="10">
    <source>
        <dbReference type="EMBL" id="GAB1251372.1"/>
    </source>
</evidence>
<feature type="binding site" evidence="7">
    <location>
        <position position="112"/>
    </location>
    <ligand>
        <name>tRNA</name>
        <dbReference type="ChEBI" id="CHEBI:17843"/>
    </ligand>
</feature>
<dbReference type="PANTHER" id="PTHR17224">
    <property type="entry name" value="PEPTIDYL-TRNA HYDROLASE"/>
    <property type="match status" value="1"/>
</dbReference>
<comment type="function">
    <text evidence="7">Catalyzes the release of premature peptidyl moieties from peptidyl-tRNA molecules trapped in stalled 50S ribosomal subunits, and thus maintains levels of free tRNAs and 50S ribosomes.</text>
</comment>
<reference evidence="10 11" key="1">
    <citation type="journal article" date="2025" name="Int. J. Syst. Evol. Microbiol.">
        <title>Desulfovibrio falkowii sp. nov., Porphyromonas miyakawae sp. nov., Mediterraneibacter flintii sp. nov. and Owariibacterium komagatae gen. nov., sp. nov., isolated from human faeces.</title>
        <authorList>
            <person name="Hamaguchi T."/>
            <person name="Ohara M."/>
            <person name="Hisatomi A."/>
            <person name="Sekiguchi K."/>
            <person name="Takeda J.I."/>
            <person name="Ueyama J."/>
            <person name="Ito M."/>
            <person name="Nishiwaki H."/>
            <person name="Ogi T."/>
            <person name="Hirayama M."/>
            <person name="Ohkuma M."/>
            <person name="Sakamoto M."/>
            <person name="Ohno K."/>
        </authorList>
    </citation>
    <scope>NUCLEOTIDE SEQUENCE [LARGE SCALE GENOMIC DNA]</scope>
    <source>
        <strain evidence="10 11">13CB11C</strain>
    </source>
</reference>
<feature type="site" description="Stabilizes the basic form of H active site to accept a proton" evidence="7">
    <location>
        <position position="91"/>
    </location>
</feature>
<keyword evidence="11" id="KW-1185">Reference proteome</keyword>
<evidence type="ECO:0000256" key="4">
    <source>
        <dbReference type="ARBA" id="ARBA00022884"/>
    </source>
</evidence>
<comment type="similarity">
    <text evidence="5 7 9">Belongs to the PTH family.</text>
</comment>
<dbReference type="CDD" id="cd00462">
    <property type="entry name" value="PTH"/>
    <property type="match status" value="1"/>
</dbReference>
<dbReference type="InterPro" id="IPR036416">
    <property type="entry name" value="Pept_tRNA_hydro_sf"/>
</dbReference>
<dbReference type="GO" id="GO:0016787">
    <property type="term" value="F:hydrolase activity"/>
    <property type="evidence" value="ECO:0007669"/>
    <property type="project" value="UniProtKB-KW"/>
</dbReference>
<comment type="caution">
    <text evidence="10">The sequence shown here is derived from an EMBL/GenBank/DDBJ whole genome shotgun (WGS) entry which is preliminary data.</text>
</comment>
<dbReference type="EMBL" id="BAAFSF010000001">
    <property type="protein sequence ID" value="GAB1251372.1"/>
    <property type="molecule type" value="Genomic_DNA"/>
</dbReference>
<dbReference type="InterPro" id="IPR018171">
    <property type="entry name" value="Pept_tRNA_hydro_CS"/>
</dbReference>
<dbReference type="EC" id="3.1.1.29" evidence="1 7"/>
<evidence type="ECO:0000256" key="2">
    <source>
        <dbReference type="ARBA" id="ARBA00022555"/>
    </source>
</evidence>
<dbReference type="RefSeq" id="WP_411915183.1">
    <property type="nucleotide sequence ID" value="NZ_BAAFSF010000001.1"/>
</dbReference>
<feature type="binding site" evidence="7">
    <location>
        <position position="15"/>
    </location>
    <ligand>
        <name>tRNA</name>
        <dbReference type="ChEBI" id="CHEBI:17843"/>
    </ligand>
</feature>
<evidence type="ECO:0000256" key="9">
    <source>
        <dbReference type="RuleBase" id="RU004320"/>
    </source>
</evidence>
<keyword evidence="7" id="KW-0963">Cytoplasm</keyword>
<dbReference type="PROSITE" id="PS01195">
    <property type="entry name" value="PEPT_TRNA_HYDROL_1"/>
    <property type="match status" value="1"/>
</dbReference>
<evidence type="ECO:0000256" key="8">
    <source>
        <dbReference type="RuleBase" id="RU000673"/>
    </source>
</evidence>
<proteinExistence type="inferred from homology"/>
<dbReference type="SUPFAM" id="SSF53178">
    <property type="entry name" value="Peptidyl-tRNA hydrolase-like"/>
    <property type="match status" value="1"/>
</dbReference>
<feature type="active site" description="Proton acceptor" evidence="7">
    <location>
        <position position="20"/>
    </location>
</feature>
<name>A0ABQ0E0Y7_9PORP</name>
<evidence type="ECO:0000256" key="3">
    <source>
        <dbReference type="ARBA" id="ARBA00022801"/>
    </source>
</evidence>
<gene>
    <name evidence="7 10" type="primary">pth</name>
    <name evidence="10" type="ORF">Tsumi_04760</name>
</gene>
<dbReference type="PANTHER" id="PTHR17224:SF1">
    <property type="entry name" value="PEPTIDYL-TRNA HYDROLASE"/>
    <property type="match status" value="1"/>
</dbReference>
<dbReference type="Pfam" id="PF01195">
    <property type="entry name" value="Pept_tRNA_hydro"/>
    <property type="match status" value="1"/>
</dbReference>
<comment type="function">
    <text evidence="7">Hydrolyzes ribosome-free peptidyl-tRNAs (with 1 or more amino acids incorporated), which drop off the ribosome during protein synthesis, or as a result of ribosome stalling.</text>
</comment>
<keyword evidence="3 7" id="KW-0378">Hydrolase</keyword>
<evidence type="ECO:0000256" key="6">
    <source>
        <dbReference type="ARBA" id="ARBA00050038"/>
    </source>
</evidence>
<evidence type="ECO:0000256" key="1">
    <source>
        <dbReference type="ARBA" id="ARBA00013260"/>
    </source>
</evidence>
<sequence length="192" mass="21275">MKYLVVGLGNVGAEYASTRHNMGFMVADCLAEEVKASFSVARYAAVAKGRIKNAELIIIKPSTYMNLSGDAVRYWMTEEKIPIERIRVIVDDLALPFGEIRLRAGGSAAGHNGLKHIEQQLGSRNYPRLRMGIGHDFNRGEQIDYVLGHFSDLENARMPILLEAAVSAIVDSCLEGVARSMNKHNKQLFLEP</sequence>